<dbReference type="Pfam" id="PF05157">
    <property type="entry name" value="MshEN"/>
    <property type="match status" value="1"/>
</dbReference>
<dbReference type="InterPro" id="IPR007831">
    <property type="entry name" value="T2SS_GspE_N"/>
</dbReference>
<dbReference type="Gene3D" id="3.30.300.160">
    <property type="entry name" value="Type II secretion system, protein E, N-terminal domain"/>
    <property type="match status" value="1"/>
</dbReference>
<protein>
    <recommendedName>
        <fullName evidence="1">Type II secretion system protein GspE N-terminal domain-containing protein</fullName>
    </recommendedName>
</protein>
<name>X1INN4_9ZZZZ</name>
<feature type="domain" description="Type II secretion system protein GspE N-terminal" evidence="1">
    <location>
        <begin position="66"/>
        <end position="127"/>
    </location>
</feature>
<evidence type="ECO:0000259" key="1">
    <source>
        <dbReference type="Pfam" id="PF05157"/>
    </source>
</evidence>
<gene>
    <name evidence="2" type="ORF">S03H2_61409</name>
</gene>
<dbReference type="InterPro" id="IPR037257">
    <property type="entry name" value="T2SS_E_N_sf"/>
</dbReference>
<feature type="non-terminal residue" evidence="2">
    <location>
        <position position="129"/>
    </location>
</feature>
<dbReference type="AlphaFoldDB" id="X1INN4"/>
<dbReference type="EMBL" id="BARU01039641">
    <property type="protein sequence ID" value="GAH83322.1"/>
    <property type="molecule type" value="Genomic_DNA"/>
</dbReference>
<dbReference type="SUPFAM" id="SSF160246">
    <property type="entry name" value="EspE N-terminal domain-like"/>
    <property type="match status" value="1"/>
</dbReference>
<organism evidence="2">
    <name type="scientific">marine sediment metagenome</name>
    <dbReference type="NCBI Taxonomy" id="412755"/>
    <lineage>
        <taxon>unclassified sequences</taxon>
        <taxon>metagenomes</taxon>
        <taxon>ecological metagenomes</taxon>
    </lineage>
</organism>
<evidence type="ECO:0000313" key="2">
    <source>
        <dbReference type="EMBL" id="GAH83322.1"/>
    </source>
</evidence>
<comment type="caution">
    <text evidence="2">The sequence shown here is derived from an EMBL/GenBank/DDBJ whole genome shotgun (WGS) entry which is preliminary data.</text>
</comment>
<sequence length="129" mass="14403">MSRIAVENKTQLGQVLLSRGIVTAEQIEKALAEQSEKGHRKLLGELLVEMNYCTQNQVASALAEAYGVPYAQVSPKICDARILETLPREFLEEHIVLPLFKVYQVLTVAVSEPTNVFLMDEIERISGCK</sequence>
<accession>X1INN4</accession>
<reference evidence="2" key="1">
    <citation type="journal article" date="2014" name="Front. Microbiol.">
        <title>High frequency of phylogenetically diverse reductive dehalogenase-homologous genes in deep subseafloor sedimentary metagenomes.</title>
        <authorList>
            <person name="Kawai M."/>
            <person name="Futagami T."/>
            <person name="Toyoda A."/>
            <person name="Takaki Y."/>
            <person name="Nishi S."/>
            <person name="Hori S."/>
            <person name="Arai W."/>
            <person name="Tsubouchi T."/>
            <person name="Morono Y."/>
            <person name="Uchiyama I."/>
            <person name="Ito T."/>
            <person name="Fujiyama A."/>
            <person name="Inagaki F."/>
            <person name="Takami H."/>
        </authorList>
    </citation>
    <scope>NUCLEOTIDE SEQUENCE</scope>
    <source>
        <strain evidence="2">Expedition CK06-06</strain>
    </source>
</reference>
<proteinExistence type="predicted"/>